<proteinExistence type="inferred from homology"/>
<dbReference type="Proteomes" id="UP000887567">
    <property type="component" value="Unplaced"/>
</dbReference>
<dbReference type="GO" id="GO:0016020">
    <property type="term" value="C:membrane"/>
    <property type="evidence" value="ECO:0007669"/>
    <property type="project" value="UniProtKB-SubCell"/>
</dbReference>
<keyword evidence="5 9" id="KW-0472">Membrane</keyword>
<feature type="transmembrane region" description="Helical" evidence="9">
    <location>
        <begin position="235"/>
        <end position="258"/>
    </location>
</feature>
<evidence type="ECO:0000256" key="6">
    <source>
        <dbReference type="ARBA" id="ARBA00035673"/>
    </source>
</evidence>
<dbReference type="PANTHER" id="PTHR31885">
    <property type="entry name" value="GH04784P"/>
    <property type="match status" value="1"/>
</dbReference>
<reference evidence="10" key="1">
    <citation type="submission" date="2022-11" db="UniProtKB">
        <authorList>
            <consortium name="EnsemblMetazoa"/>
        </authorList>
    </citation>
    <scope>IDENTIFICATION</scope>
</reference>
<dbReference type="Pfam" id="PF07947">
    <property type="entry name" value="YhhN"/>
    <property type="match status" value="1"/>
</dbReference>
<dbReference type="OrthoDB" id="2133758at2759"/>
<dbReference type="AlphaFoldDB" id="A0A913X664"/>
<dbReference type="GO" id="GO:0047408">
    <property type="term" value="F:alkenylglycerophosphocholine hydrolase activity"/>
    <property type="evidence" value="ECO:0007669"/>
    <property type="project" value="UniProtKB-EC"/>
</dbReference>
<evidence type="ECO:0000256" key="8">
    <source>
        <dbReference type="ARBA" id="ARBA00049560"/>
    </source>
</evidence>
<keyword evidence="3 9" id="KW-0812">Transmembrane</keyword>
<evidence type="ECO:0000256" key="9">
    <source>
        <dbReference type="SAM" id="Phobius"/>
    </source>
</evidence>
<evidence type="ECO:0000256" key="7">
    <source>
        <dbReference type="ARBA" id="ARBA00049458"/>
    </source>
</evidence>
<feature type="transmembrane region" description="Helical" evidence="9">
    <location>
        <begin position="65"/>
        <end position="87"/>
    </location>
</feature>
<dbReference type="RefSeq" id="XP_020899565.1">
    <property type="nucleotide sequence ID" value="XM_021043906.2"/>
</dbReference>
<keyword evidence="4 9" id="KW-1133">Transmembrane helix</keyword>
<dbReference type="EnsemblMetazoa" id="XM_021043906.2">
    <property type="protein sequence ID" value="XP_020899565.1"/>
    <property type="gene ID" value="LOC110238249"/>
</dbReference>
<dbReference type="GeneID" id="110238249"/>
<evidence type="ECO:0000313" key="10">
    <source>
        <dbReference type="EnsemblMetazoa" id="XP_020899565.1"/>
    </source>
</evidence>
<dbReference type="KEGG" id="epa:110238249"/>
<evidence type="ECO:0000256" key="4">
    <source>
        <dbReference type="ARBA" id="ARBA00022989"/>
    </source>
</evidence>
<dbReference type="EC" id="3.3.2.2" evidence="6"/>
<comment type="subcellular location">
    <subcellularLocation>
        <location evidence="1">Membrane</location>
        <topology evidence="1">Multi-pass membrane protein</topology>
    </subcellularLocation>
</comment>
<evidence type="ECO:0000256" key="1">
    <source>
        <dbReference type="ARBA" id="ARBA00004141"/>
    </source>
</evidence>
<dbReference type="PANTHER" id="PTHR31885:SF6">
    <property type="entry name" value="GH04784P"/>
    <property type="match status" value="1"/>
</dbReference>
<evidence type="ECO:0000256" key="3">
    <source>
        <dbReference type="ARBA" id="ARBA00022692"/>
    </source>
</evidence>
<comment type="catalytic activity">
    <reaction evidence="8">
        <text>a 1-O-(1Z-alkenyl)-sn-glycero-3-phosphocholine + H2O = a 2,3-saturated aldehyde + sn-glycerol 3-phosphocholine</text>
        <dbReference type="Rhea" id="RHEA:22544"/>
        <dbReference type="ChEBI" id="CHEBI:15377"/>
        <dbReference type="ChEBI" id="CHEBI:16870"/>
        <dbReference type="ChEBI" id="CHEBI:73359"/>
        <dbReference type="ChEBI" id="CHEBI:77287"/>
        <dbReference type="EC" id="3.3.2.2"/>
    </reaction>
</comment>
<evidence type="ECO:0000256" key="5">
    <source>
        <dbReference type="ARBA" id="ARBA00023136"/>
    </source>
</evidence>
<sequence length="274" mass="31177">MSSTERSLCSSRLEKVSSKSFEQFSLLRYRLAPADVFKSVGPKLVPFFKAFCIYFVAGQSENSNIFHAAIKILPIICLCGFVLLQGVTFERYHDYSRRIFIGLILSAIGDICLVWKKQFFIHGMLAFALAHLSYMRAFGFQPLKPLTGIICFLITVPFYHVYFPNLKGLLIVAVPIYIVIISIMVWRAVTGLQAQLWSDEGLWRWTKLCSCLGAVTFGISDMIIGLHMFCFPVPYAQIFIMSTYYAGQLGIALSTFSLDDEYHLRMKHIVLKKD</sequence>
<dbReference type="OMA" id="LMFGITH"/>
<evidence type="ECO:0000313" key="11">
    <source>
        <dbReference type="Proteomes" id="UP000887567"/>
    </source>
</evidence>
<accession>A0A913X664</accession>
<protein>
    <recommendedName>
        <fullName evidence="6">lysoplasmalogenase</fullName>
        <ecNumber evidence="6">3.3.2.2</ecNumber>
    </recommendedName>
</protein>
<organism evidence="10 11">
    <name type="scientific">Exaiptasia diaphana</name>
    <name type="common">Tropical sea anemone</name>
    <name type="synonym">Aiptasia pulchella</name>
    <dbReference type="NCBI Taxonomy" id="2652724"/>
    <lineage>
        <taxon>Eukaryota</taxon>
        <taxon>Metazoa</taxon>
        <taxon>Cnidaria</taxon>
        <taxon>Anthozoa</taxon>
        <taxon>Hexacorallia</taxon>
        <taxon>Actiniaria</taxon>
        <taxon>Aiptasiidae</taxon>
        <taxon>Exaiptasia</taxon>
    </lineage>
</organism>
<comment type="similarity">
    <text evidence="2">Belongs to the TMEM86 family.</text>
</comment>
<comment type="catalytic activity">
    <reaction evidence="7">
        <text>a 1-O-(1Z-alkenyl)-sn-glycero-3-phosphoethanolamine + H2O = a 2,3-saturated aldehyde + sn-glycero-3-phosphoethanolamine</text>
        <dbReference type="Rhea" id="RHEA:16905"/>
        <dbReference type="ChEBI" id="CHEBI:15377"/>
        <dbReference type="ChEBI" id="CHEBI:73359"/>
        <dbReference type="ChEBI" id="CHEBI:77288"/>
        <dbReference type="ChEBI" id="CHEBI:143890"/>
        <dbReference type="EC" id="3.3.2.2"/>
    </reaction>
</comment>
<feature type="transmembrane region" description="Helical" evidence="9">
    <location>
        <begin position="169"/>
        <end position="189"/>
    </location>
</feature>
<name>A0A913X664_EXADI</name>
<feature type="transmembrane region" description="Helical" evidence="9">
    <location>
        <begin position="99"/>
        <end position="115"/>
    </location>
</feature>
<dbReference type="InterPro" id="IPR012506">
    <property type="entry name" value="TMEM86B-like"/>
</dbReference>
<feature type="transmembrane region" description="Helical" evidence="9">
    <location>
        <begin position="146"/>
        <end position="163"/>
    </location>
</feature>
<keyword evidence="11" id="KW-1185">Reference proteome</keyword>
<evidence type="ECO:0000256" key="2">
    <source>
        <dbReference type="ARBA" id="ARBA00007375"/>
    </source>
</evidence>